<dbReference type="InterPro" id="IPR014036">
    <property type="entry name" value="DeoR-like_C"/>
</dbReference>
<dbReference type="InterPro" id="IPR050313">
    <property type="entry name" value="Carb_Metab_HTH_regulators"/>
</dbReference>
<dbReference type="GO" id="GO:0003700">
    <property type="term" value="F:DNA-binding transcription factor activity"/>
    <property type="evidence" value="ECO:0007669"/>
    <property type="project" value="InterPro"/>
</dbReference>
<feature type="domain" description="HTH deoR-type" evidence="4">
    <location>
        <begin position="3"/>
        <end position="58"/>
    </location>
</feature>
<evidence type="ECO:0000256" key="2">
    <source>
        <dbReference type="ARBA" id="ARBA00023125"/>
    </source>
</evidence>
<dbReference type="InterPro" id="IPR001034">
    <property type="entry name" value="DeoR_HTH"/>
</dbReference>
<dbReference type="SUPFAM" id="SSF46785">
    <property type="entry name" value="Winged helix' DNA-binding domain"/>
    <property type="match status" value="1"/>
</dbReference>
<proteinExistence type="predicted"/>
<dbReference type="PROSITE" id="PS51000">
    <property type="entry name" value="HTH_DEOR_2"/>
    <property type="match status" value="1"/>
</dbReference>
<evidence type="ECO:0000259" key="4">
    <source>
        <dbReference type="PROSITE" id="PS51000"/>
    </source>
</evidence>
<dbReference type="SMART" id="SM01134">
    <property type="entry name" value="DeoRC"/>
    <property type="match status" value="1"/>
</dbReference>
<dbReference type="Pfam" id="PF00455">
    <property type="entry name" value="DeoRC"/>
    <property type="match status" value="1"/>
</dbReference>
<dbReference type="RefSeq" id="WP_114917785.1">
    <property type="nucleotide sequence ID" value="NZ_CP024848.1"/>
</dbReference>
<keyword evidence="2" id="KW-0238">DNA-binding</keyword>
<dbReference type="SMART" id="SM00420">
    <property type="entry name" value="HTH_DEOR"/>
    <property type="match status" value="1"/>
</dbReference>
<dbReference type="OrthoDB" id="9798651at2"/>
<dbReference type="PANTHER" id="PTHR30363:SF60">
    <property type="entry name" value="HTH-TYPE TRANSCRIPTIONAL REGULATOR IOLR"/>
    <property type="match status" value="1"/>
</dbReference>
<dbReference type="SUPFAM" id="SSF100950">
    <property type="entry name" value="NagB/RpiA/CoA transferase-like"/>
    <property type="match status" value="1"/>
</dbReference>
<dbReference type="PROSITE" id="PS00894">
    <property type="entry name" value="HTH_DEOR_1"/>
    <property type="match status" value="1"/>
</dbReference>
<dbReference type="AlphaFoldDB" id="A0A345PKH0"/>
<dbReference type="InterPro" id="IPR037171">
    <property type="entry name" value="NagB/RpiA_transferase-like"/>
</dbReference>
<dbReference type="InterPro" id="IPR036390">
    <property type="entry name" value="WH_DNA-bd_sf"/>
</dbReference>
<keyword evidence="1" id="KW-0805">Transcription regulation</keyword>
<dbReference type="Proteomes" id="UP000253908">
    <property type="component" value="Chromosome"/>
</dbReference>
<keyword evidence="3" id="KW-0804">Transcription</keyword>
<sequence length="255" mass="28752">MLKTKRLDLIQEYIIENGSVSLDELVEKFEVSKNTIRNDVQTLVETGDFKKIYGGVTVDIPSVTVPFRERQIRNQSEKLLISKMAAEYVEDGDIIFIDSGTTTVGMVDYIKDKELTIITNNIDFIVRALPYEKLNIYSTGGMVERKTNSLTSAENDEIIASYNINKAFLASTGLSIKNGVTNSLPIESGMKRKVVKRSAEVFLLVDESKFDKASLTTYCNLDEIDYLVTNKIPEEYSQYAEQNNIRVVLSEEKLG</sequence>
<dbReference type="EMBL" id="CP024848">
    <property type="protein sequence ID" value="AXI10500.1"/>
    <property type="molecule type" value="Genomic_DNA"/>
</dbReference>
<dbReference type="Pfam" id="PF08220">
    <property type="entry name" value="HTH_DeoR"/>
    <property type="match status" value="1"/>
</dbReference>
<evidence type="ECO:0000313" key="5">
    <source>
        <dbReference type="EMBL" id="AXI10500.1"/>
    </source>
</evidence>
<accession>A0A345PKH0</accession>
<dbReference type="KEGG" id="ocn:CUC15_16855"/>
<evidence type="ECO:0000256" key="3">
    <source>
        <dbReference type="ARBA" id="ARBA00023163"/>
    </source>
</evidence>
<evidence type="ECO:0000256" key="1">
    <source>
        <dbReference type="ARBA" id="ARBA00023015"/>
    </source>
</evidence>
<protein>
    <submittedName>
        <fullName evidence="5">DeoR/GlpR transcriptional regulator</fullName>
    </submittedName>
</protein>
<dbReference type="Gene3D" id="1.10.10.10">
    <property type="entry name" value="Winged helix-like DNA-binding domain superfamily/Winged helix DNA-binding domain"/>
    <property type="match status" value="1"/>
</dbReference>
<name>A0A345PKH0_9BACI</name>
<dbReference type="PANTHER" id="PTHR30363">
    <property type="entry name" value="HTH-TYPE TRANSCRIPTIONAL REGULATOR SRLR-RELATED"/>
    <property type="match status" value="1"/>
</dbReference>
<reference evidence="6" key="1">
    <citation type="submission" date="2017-11" db="EMBL/GenBank/DDBJ databases">
        <authorList>
            <person name="Zhu W."/>
        </authorList>
    </citation>
    <scope>NUCLEOTIDE SEQUENCE [LARGE SCALE GENOMIC DNA]</scope>
    <source>
        <strain evidence="6">160</strain>
    </source>
</reference>
<dbReference type="InterPro" id="IPR018356">
    <property type="entry name" value="Tscrpt_reg_HTH_DeoR_CS"/>
</dbReference>
<organism evidence="5 6">
    <name type="scientific">Oceanobacillus zhaokaii</name>
    <dbReference type="NCBI Taxonomy" id="2052660"/>
    <lineage>
        <taxon>Bacteria</taxon>
        <taxon>Bacillati</taxon>
        <taxon>Bacillota</taxon>
        <taxon>Bacilli</taxon>
        <taxon>Bacillales</taxon>
        <taxon>Bacillaceae</taxon>
        <taxon>Oceanobacillus</taxon>
    </lineage>
</organism>
<dbReference type="Gene3D" id="3.40.50.1360">
    <property type="match status" value="1"/>
</dbReference>
<gene>
    <name evidence="5" type="ORF">CUC15_16855</name>
</gene>
<dbReference type="InterPro" id="IPR036388">
    <property type="entry name" value="WH-like_DNA-bd_sf"/>
</dbReference>
<keyword evidence="6" id="KW-1185">Reference proteome</keyword>
<dbReference type="GO" id="GO:0003677">
    <property type="term" value="F:DNA binding"/>
    <property type="evidence" value="ECO:0007669"/>
    <property type="project" value="UniProtKB-KW"/>
</dbReference>
<evidence type="ECO:0000313" key="6">
    <source>
        <dbReference type="Proteomes" id="UP000253908"/>
    </source>
</evidence>